<dbReference type="GO" id="GO:0046872">
    <property type="term" value="F:metal ion binding"/>
    <property type="evidence" value="ECO:0007669"/>
    <property type="project" value="UniProtKB-KW"/>
</dbReference>
<dbReference type="GO" id="GO:0036220">
    <property type="term" value="F:ITP diphosphatase activity"/>
    <property type="evidence" value="ECO:0007669"/>
    <property type="project" value="UniProtKB-UniRule"/>
</dbReference>
<keyword evidence="5 10" id="KW-0378">Hydrolase</keyword>
<dbReference type="HAMAP" id="MF_01405">
    <property type="entry name" value="Non_canon_purine_NTPase"/>
    <property type="match status" value="1"/>
</dbReference>
<feature type="binding site" evidence="10">
    <location>
        <position position="71"/>
    </location>
    <ligand>
        <name>substrate</name>
    </ligand>
</feature>
<evidence type="ECO:0000256" key="7">
    <source>
        <dbReference type="ARBA" id="ARBA00023080"/>
    </source>
</evidence>
<comment type="caution">
    <text evidence="10">Lacks conserved residue(s) required for the propagation of feature annotation.</text>
</comment>
<sequence>MNKLVIASRNRGKIAEYGEMLRDLPVEILSLADFPDLPEVRETGRTFRENALIKARAAAAATGLIALADDSGLEVDYLNGAPGVYSSRYAGPEQDDEANNRKLLAALEGVPMALRGARFRCVIAIVTPEGREFLSEGVCEGRISLAPRGRAGFGYDPLFLVPSLGKTFAELGPEVKNRISHRAQALRAARDMLRRLI</sequence>
<evidence type="ECO:0000256" key="4">
    <source>
        <dbReference type="ARBA" id="ARBA00022741"/>
    </source>
</evidence>
<feature type="binding site" evidence="10">
    <location>
        <position position="176"/>
    </location>
    <ligand>
        <name>substrate</name>
    </ligand>
</feature>
<evidence type="ECO:0000256" key="1">
    <source>
        <dbReference type="ARBA" id="ARBA00008023"/>
    </source>
</evidence>
<evidence type="ECO:0000256" key="8">
    <source>
        <dbReference type="ARBA" id="ARBA00051875"/>
    </source>
</evidence>
<evidence type="ECO:0000256" key="3">
    <source>
        <dbReference type="ARBA" id="ARBA00022723"/>
    </source>
</evidence>
<evidence type="ECO:0000256" key="5">
    <source>
        <dbReference type="ARBA" id="ARBA00022801"/>
    </source>
</evidence>
<reference evidence="13" key="1">
    <citation type="journal article" date="2015" name="MBio">
        <title>Genome-Resolved Metagenomic Analysis Reveals Roles for Candidate Phyla and Other Microbial Community Members in Biogeochemical Transformations in Oil Reservoirs.</title>
        <authorList>
            <person name="Hu P."/>
            <person name="Tom L."/>
            <person name="Singh A."/>
            <person name="Thomas B.C."/>
            <person name="Baker B.J."/>
            <person name="Piceno Y.M."/>
            <person name="Andersen G.L."/>
            <person name="Banfield J.F."/>
        </authorList>
    </citation>
    <scope>NUCLEOTIDE SEQUENCE [LARGE SCALE GENOMIC DNA]</scope>
</reference>
<dbReference type="GO" id="GO:0009117">
    <property type="term" value="P:nucleotide metabolic process"/>
    <property type="evidence" value="ECO:0007669"/>
    <property type="project" value="UniProtKB-KW"/>
</dbReference>
<organism evidence="12 13">
    <name type="scientific">Thermacetogenium phaeum</name>
    <dbReference type="NCBI Taxonomy" id="85874"/>
    <lineage>
        <taxon>Bacteria</taxon>
        <taxon>Bacillati</taxon>
        <taxon>Bacillota</taxon>
        <taxon>Clostridia</taxon>
        <taxon>Thermoanaerobacterales</taxon>
        <taxon>Thermoanaerobacteraceae</taxon>
        <taxon>Thermacetogenium</taxon>
    </lineage>
</organism>
<feature type="active site" description="Proton acceptor" evidence="10">
    <location>
        <position position="70"/>
    </location>
</feature>
<comment type="catalytic activity">
    <reaction evidence="9 10">
        <text>XTP + H2O = XMP + diphosphate + H(+)</text>
        <dbReference type="Rhea" id="RHEA:28610"/>
        <dbReference type="ChEBI" id="CHEBI:15377"/>
        <dbReference type="ChEBI" id="CHEBI:15378"/>
        <dbReference type="ChEBI" id="CHEBI:33019"/>
        <dbReference type="ChEBI" id="CHEBI:57464"/>
        <dbReference type="ChEBI" id="CHEBI:61314"/>
        <dbReference type="EC" id="3.6.1.66"/>
    </reaction>
</comment>
<feature type="binding site" evidence="10">
    <location>
        <begin position="8"/>
        <end position="13"/>
    </location>
    <ligand>
        <name>substrate</name>
    </ligand>
</feature>
<dbReference type="PANTHER" id="PTHR11067:SF9">
    <property type="entry name" value="INOSINE TRIPHOSPHATE PYROPHOSPHATASE"/>
    <property type="match status" value="1"/>
</dbReference>
<dbReference type="PATRIC" id="fig|85874.4.peg.887"/>
<evidence type="ECO:0000256" key="6">
    <source>
        <dbReference type="ARBA" id="ARBA00022842"/>
    </source>
</evidence>
<accession>A0A117LB44</accession>
<dbReference type="EC" id="3.6.1.66" evidence="10"/>
<dbReference type="GO" id="GO:0000166">
    <property type="term" value="F:nucleotide binding"/>
    <property type="evidence" value="ECO:0007669"/>
    <property type="project" value="UniProtKB-KW"/>
</dbReference>
<dbReference type="GO" id="GO:0017111">
    <property type="term" value="F:ribonucleoside triphosphate phosphatase activity"/>
    <property type="evidence" value="ECO:0007669"/>
    <property type="project" value="InterPro"/>
</dbReference>
<keyword evidence="4 10" id="KW-0547">Nucleotide-binding</keyword>
<dbReference type="GO" id="GO:0036222">
    <property type="term" value="F:XTP diphosphatase activity"/>
    <property type="evidence" value="ECO:0007669"/>
    <property type="project" value="UniProtKB-UniRule"/>
</dbReference>
<comment type="function">
    <text evidence="10">Pyrophosphatase that catalyzes the hydrolysis of nucleoside triphosphates to their monophosphate derivatives, with a high preference for the non-canonical purine nucleotides XTP (xanthosine triphosphate), dITP (deoxyinosine triphosphate) and ITP. Seems to function as a house-cleaning enzyme that removes non-canonical purine nucleotides from the nucleotide pool, thus preventing their incorporation into DNA/RNA and avoiding chromosomal lesions.</text>
</comment>
<evidence type="ECO:0000256" key="11">
    <source>
        <dbReference type="RuleBase" id="RU003781"/>
    </source>
</evidence>
<dbReference type="PANTHER" id="PTHR11067">
    <property type="entry name" value="INOSINE TRIPHOSPHATE PYROPHOSPHATASE/HAM1 PROTEIN"/>
    <property type="match status" value="1"/>
</dbReference>
<gene>
    <name evidence="12" type="ORF">XD66_1359</name>
</gene>
<dbReference type="GO" id="GO:0005829">
    <property type="term" value="C:cytosol"/>
    <property type="evidence" value="ECO:0007669"/>
    <property type="project" value="TreeGrafter"/>
</dbReference>
<dbReference type="InterPro" id="IPR002637">
    <property type="entry name" value="RdgB/HAM1"/>
</dbReference>
<dbReference type="CDD" id="cd00515">
    <property type="entry name" value="HAM1"/>
    <property type="match status" value="1"/>
</dbReference>
<evidence type="ECO:0000256" key="2">
    <source>
        <dbReference type="ARBA" id="ARBA00011738"/>
    </source>
</evidence>
<evidence type="ECO:0000256" key="9">
    <source>
        <dbReference type="ARBA" id="ARBA00052017"/>
    </source>
</evidence>
<keyword evidence="7 10" id="KW-0546">Nucleotide metabolism</keyword>
<protein>
    <recommendedName>
        <fullName evidence="10">dITP/XTP pyrophosphatase</fullName>
        <ecNumber evidence="10">3.6.1.66</ecNumber>
    </recommendedName>
    <alternativeName>
        <fullName evidence="10">Non-canonical purine NTP pyrophosphatase</fullName>
    </alternativeName>
    <alternativeName>
        <fullName evidence="10">Non-standard purine NTP pyrophosphatase</fullName>
    </alternativeName>
    <alternativeName>
        <fullName evidence="10">Nucleoside-triphosphate diphosphatase</fullName>
    </alternativeName>
    <alternativeName>
        <fullName evidence="10">Nucleoside-triphosphate pyrophosphatase</fullName>
        <shortName evidence="10">NTPase</shortName>
    </alternativeName>
</protein>
<dbReference type="GO" id="GO:0035870">
    <property type="term" value="F:dITP diphosphatase activity"/>
    <property type="evidence" value="ECO:0007669"/>
    <property type="project" value="UniProtKB-UniRule"/>
</dbReference>
<dbReference type="Gene3D" id="3.90.950.10">
    <property type="match status" value="1"/>
</dbReference>
<feature type="binding site" evidence="10">
    <location>
        <position position="70"/>
    </location>
    <ligand>
        <name>Mg(2+)</name>
        <dbReference type="ChEBI" id="CHEBI:18420"/>
    </ligand>
</feature>
<feature type="binding site" evidence="10">
    <location>
        <begin position="181"/>
        <end position="182"/>
    </location>
    <ligand>
        <name>substrate</name>
    </ligand>
</feature>
<dbReference type="Proteomes" id="UP000053326">
    <property type="component" value="Unassembled WGS sequence"/>
</dbReference>
<feature type="binding site" evidence="10">
    <location>
        <begin position="153"/>
        <end position="156"/>
    </location>
    <ligand>
        <name>substrate</name>
    </ligand>
</feature>
<comment type="caution">
    <text evidence="12">The sequence shown here is derived from an EMBL/GenBank/DDBJ whole genome shotgun (WGS) entry which is preliminary data.</text>
</comment>
<dbReference type="NCBIfam" id="TIGR00042">
    <property type="entry name" value="RdgB/HAM1 family non-canonical purine NTP pyrophosphatase"/>
    <property type="match status" value="1"/>
</dbReference>
<evidence type="ECO:0000313" key="12">
    <source>
        <dbReference type="EMBL" id="KUK35931.1"/>
    </source>
</evidence>
<dbReference type="FunFam" id="3.90.950.10:FF:000001">
    <property type="entry name" value="dITP/XTP pyrophosphatase"/>
    <property type="match status" value="1"/>
</dbReference>
<comment type="subunit">
    <text evidence="2 10">Homodimer.</text>
</comment>
<name>A0A117LB44_9THEO</name>
<dbReference type="AlphaFoldDB" id="A0A117LB44"/>
<keyword evidence="6 10" id="KW-0460">Magnesium</keyword>
<comment type="similarity">
    <text evidence="1 10 11">Belongs to the HAM1 NTPase family.</text>
</comment>
<dbReference type="Pfam" id="PF01725">
    <property type="entry name" value="Ham1p_like"/>
    <property type="match status" value="1"/>
</dbReference>
<evidence type="ECO:0000256" key="10">
    <source>
        <dbReference type="HAMAP-Rule" id="MF_01405"/>
    </source>
</evidence>
<comment type="catalytic activity">
    <reaction evidence="10">
        <text>ITP + H2O = IMP + diphosphate + H(+)</text>
        <dbReference type="Rhea" id="RHEA:29399"/>
        <dbReference type="ChEBI" id="CHEBI:15377"/>
        <dbReference type="ChEBI" id="CHEBI:15378"/>
        <dbReference type="ChEBI" id="CHEBI:33019"/>
        <dbReference type="ChEBI" id="CHEBI:58053"/>
        <dbReference type="ChEBI" id="CHEBI:61402"/>
        <dbReference type="EC" id="3.6.1.66"/>
    </reaction>
</comment>
<proteinExistence type="inferred from homology"/>
<dbReference type="InterPro" id="IPR020922">
    <property type="entry name" value="dITP/XTP_pyrophosphatase"/>
</dbReference>
<dbReference type="SUPFAM" id="SSF52972">
    <property type="entry name" value="ITPase-like"/>
    <property type="match status" value="1"/>
</dbReference>
<comment type="catalytic activity">
    <reaction evidence="8 10">
        <text>dITP + H2O = dIMP + diphosphate + H(+)</text>
        <dbReference type="Rhea" id="RHEA:28342"/>
        <dbReference type="ChEBI" id="CHEBI:15377"/>
        <dbReference type="ChEBI" id="CHEBI:15378"/>
        <dbReference type="ChEBI" id="CHEBI:33019"/>
        <dbReference type="ChEBI" id="CHEBI:61194"/>
        <dbReference type="ChEBI" id="CHEBI:61382"/>
        <dbReference type="EC" id="3.6.1.66"/>
    </reaction>
</comment>
<evidence type="ECO:0000313" key="13">
    <source>
        <dbReference type="Proteomes" id="UP000053326"/>
    </source>
</evidence>
<comment type="cofactor">
    <cofactor evidence="10">
        <name>Mg(2+)</name>
        <dbReference type="ChEBI" id="CHEBI:18420"/>
    </cofactor>
    <text evidence="10">Binds 1 Mg(2+) ion per subunit.</text>
</comment>
<keyword evidence="3 10" id="KW-0479">Metal-binding</keyword>
<dbReference type="InterPro" id="IPR029001">
    <property type="entry name" value="ITPase-like_fam"/>
</dbReference>
<dbReference type="NCBIfam" id="NF011397">
    <property type="entry name" value="PRK14822.1"/>
    <property type="match status" value="1"/>
</dbReference>
<dbReference type="GO" id="GO:0009146">
    <property type="term" value="P:purine nucleoside triphosphate catabolic process"/>
    <property type="evidence" value="ECO:0007669"/>
    <property type="project" value="UniProtKB-UniRule"/>
</dbReference>
<dbReference type="EMBL" id="LGFO01000211">
    <property type="protein sequence ID" value="KUK35931.1"/>
    <property type="molecule type" value="Genomic_DNA"/>
</dbReference>